<protein>
    <submittedName>
        <fullName evidence="1">Uncharacterized protein</fullName>
    </submittedName>
</protein>
<dbReference type="Proteomes" id="UP000286100">
    <property type="component" value="Unassembled WGS sequence"/>
</dbReference>
<comment type="caution">
    <text evidence="1">The sequence shown here is derived from an EMBL/GenBank/DDBJ whole genome shotgun (WGS) entry which is preliminary data.</text>
</comment>
<organism evidence="1 2">
    <name type="scientific">Sphingomonas cavernae</name>
    <dbReference type="NCBI Taxonomy" id="2320861"/>
    <lineage>
        <taxon>Bacteria</taxon>
        <taxon>Pseudomonadati</taxon>
        <taxon>Pseudomonadota</taxon>
        <taxon>Alphaproteobacteria</taxon>
        <taxon>Sphingomonadales</taxon>
        <taxon>Sphingomonadaceae</taxon>
        <taxon>Sphingomonas</taxon>
    </lineage>
</organism>
<sequence length="74" mass="8062">MPGKGNIPATRSRPKEELLFGLWHEGNDAERGLDGYDTGQRDQIIEVMGDAPDGEELFHTALLPDIADEDEGPG</sequence>
<keyword evidence="2" id="KW-1185">Reference proteome</keyword>
<evidence type="ECO:0000313" key="2">
    <source>
        <dbReference type="Proteomes" id="UP000286100"/>
    </source>
</evidence>
<dbReference type="AlphaFoldDB" id="A0A418WJX6"/>
<reference evidence="1 2" key="1">
    <citation type="submission" date="2018-09" db="EMBL/GenBank/DDBJ databases">
        <authorList>
            <person name="Zhu H."/>
        </authorList>
    </citation>
    <scope>NUCLEOTIDE SEQUENCE [LARGE SCALE GENOMIC DNA]</scope>
    <source>
        <strain evidence="1 2">K2R01-6</strain>
    </source>
</reference>
<gene>
    <name evidence="1" type="ORF">D3876_08740</name>
</gene>
<evidence type="ECO:0000313" key="1">
    <source>
        <dbReference type="EMBL" id="RJF90334.1"/>
    </source>
</evidence>
<dbReference type="RefSeq" id="WP_119761452.1">
    <property type="nucleotide sequence ID" value="NZ_QYUM01000003.1"/>
</dbReference>
<dbReference type="EMBL" id="QYUM01000003">
    <property type="protein sequence ID" value="RJF90334.1"/>
    <property type="molecule type" value="Genomic_DNA"/>
</dbReference>
<proteinExistence type="predicted"/>
<name>A0A418WJX6_9SPHN</name>
<accession>A0A418WJX6</accession>